<evidence type="ECO:0000259" key="8">
    <source>
        <dbReference type="PROSITE" id="PS50156"/>
    </source>
</evidence>
<evidence type="ECO:0000256" key="2">
    <source>
        <dbReference type="ARBA" id="ARBA00005585"/>
    </source>
</evidence>
<reference evidence="9 10" key="1">
    <citation type="journal article" date="2015" name="Genome Biol.">
        <title>Comparative genomics of Steinernema reveals deeply conserved gene regulatory networks.</title>
        <authorList>
            <person name="Dillman A.R."/>
            <person name="Macchietto M."/>
            <person name="Porter C.F."/>
            <person name="Rogers A."/>
            <person name="Williams B."/>
            <person name="Antoshechkin I."/>
            <person name="Lee M.M."/>
            <person name="Goodwin Z."/>
            <person name="Lu X."/>
            <person name="Lewis E.E."/>
            <person name="Goodrich-Blair H."/>
            <person name="Stock S.P."/>
            <person name="Adams B.J."/>
            <person name="Sternberg P.W."/>
            <person name="Mortazavi A."/>
        </authorList>
    </citation>
    <scope>NUCLEOTIDE SEQUENCE [LARGE SCALE GENOMIC DNA]</scope>
    <source>
        <strain evidence="9 10">ALL</strain>
    </source>
</reference>
<evidence type="ECO:0000256" key="7">
    <source>
        <dbReference type="SAM" id="Phobius"/>
    </source>
</evidence>
<dbReference type="GO" id="GO:0005886">
    <property type="term" value="C:plasma membrane"/>
    <property type="evidence" value="ECO:0007669"/>
    <property type="project" value="TreeGrafter"/>
</dbReference>
<comment type="similarity">
    <text evidence="2">Belongs to the patched family.</text>
</comment>
<dbReference type="PANTHER" id="PTHR10796">
    <property type="entry name" value="PATCHED-RELATED"/>
    <property type="match status" value="1"/>
</dbReference>
<accession>A0A4U5LX26</accession>
<dbReference type="AlphaFoldDB" id="A0A4U5LX26"/>
<dbReference type="SUPFAM" id="SSF82866">
    <property type="entry name" value="Multidrug efflux transporter AcrB transmembrane domain"/>
    <property type="match status" value="1"/>
</dbReference>
<dbReference type="InterPro" id="IPR003392">
    <property type="entry name" value="PTHD_SSD"/>
</dbReference>
<dbReference type="GO" id="GO:0006897">
    <property type="term" value="P:endocytosis"/>
    <property type="evidence" value="ECO:0007669"/>
    <property type="project" value="TreeGrafter"/>
</dbReference>
<name>A0A4U5LX26_STECR</name>
<evidence type="ECO:0000313" key="9">
    <source>
        <dbReference type="EMBL" id="TKR60769.1"/>
    </source>
</evidence>
<feature type="transmembrane region" description="Helical" evidence="7">
    <location>
        <begin position="67"/>
        <end position="100"/>
    </location>
</feature>
<protein>
    <recommendedName>
        <fullName evidence="8">SSD domain-containing protein</fullName>
    </recommendedName>
</protein>
<dbReference type="PROSITE" id="PS50156">
    <property type="entry name" value="SSD"/>
    <property type="match status" value="1"/>
</dbReference>
<keyword evidence="3 7" id="KW-0812">Transmembrane</keyword>
<dbReference type="GO" id="GO:0030659">
    <property type="term" value="C:cytoplasmic vesicle membrane"/>
    <property type="evidence" value="ECO:0007669"/>
    <property type="project" value="TreeGrafter"/>
</dbReference>
<evidence type="ECO:0000256" key="4">
    <source>
        <dbReference type="ARBA" id="ARBA00022989"/>
    </source>
</evidence>
<organism evidence="9 10">
    <name type="scientific">Steinernema carpocapsae</name>
    <name type="common">Entomopathogenic nematode</name>
    <dbReference type="NCBI Taxonomy" id="34508"/>
    <lineage>
        <taxon>Eukaryota</taxon>
        <taxon>Metazoa</taxon>
        <taxon>Ecdysozoa</taxon>
        <taxon>Nematoda</taxon>
        <taxon>Chromadorea</taxon>
        <taxon>Rhabditida</taxon>
        <taxon>Tylenchina</taxon>
        <taxon>Panagrolaimomorpha</taxon>
        <taxon>Strongyloidoidea</taxon>
        <taxon>Steinernematidae</taxon>
        <taxon>Steinernema</taxon>
    </lineage>
</organism>
<dbReference type="PANTHER" id="PTHR10796:SF104">
    <property type="entry name" value="SSD DOMAIN-CONTAINING PROTEIN"/>
    <property type="match status" value="1"/>
</dbReference>
<keyword evidence="5 7" id="KW-0472">Membrane</keyword>
<evidence type="ECO:0000313" key="10">
    <source>
        <dbReference type="Proteomes" id="UP000298663"/>
    </source>
</evidence>
<dbReference type="OrthoDB" id="6510177at2759"/>
<proteinExistence type="inferred from homology"/>
<feature type="domain" description="SSD" evidence="8">
    <location>
        <begin position="1"/>
        <end position="96"/>
    </location>
</feature>
<feature type="transmembrane region" description="Helical" evidence="7">
    <location>
        <begin position="138"/>
        <end position="156"/>
    </location>
</feature>
<dbReference type="EMBL" id="AZBU02000011">
    <property type="protein sequence ID" value="TKR60769.1"/>
    <property type="molecule type" value="Genomic_DNA"/>
</dbReference>
<dbReference type="GO" id="GO:0018996">
    <property type="term" value="P:molting cycle, collagen and cuticulin-based cuticle"/>
    <property type="evidence" value="ECO:0007669"/>
    <property type="project" value="TreeGrafter"/>
</dbReference>
<keyword evidence="4 7" id="KW-1133">Transmembrane helix</keyword>
<gene>
    <name evidence="9" type="ORF">L596_027964</name>
</gene>
<keyword evidence="10" id="KW-1185">Reference proteome</keyword>
<dbReference type="InterPro" id="IPR000731">
    <property type="entry name" value="SSD"/>
</dbReference>
<evidence type="ECO:0000256" key="6">
    <source>
        <dbReference type="ARBA" id="ARBA00023180"/>
    </source>
</evidence>
<keyword evidence="6" id="KW-0325">Glycoprotein</keyword>
<dbReference type="InterPro" id="IPR051697">
    <property type="entry name" value="Patched_domain-protein"/>
</dbReference>
<dbReference type="Proteomes" id="UP000298663">
    <property type="component" value="Unassembled WGS sequence"/>
</dbReference>
<evidence type="ECO:0000256" key="1">
    <source>
        <dbReference type="ARBA" id="ARBA00004141"/>
    </source>
</evidence>
<comment type="subcellular location">
    <subcellularLocation>
        <location evidence="1">Membrane</location>
        <topology evidence="1">Multi-pass membrane protein</topology>
    </subcellularLocation>
</comment>
<sequence>MFLLLAVGVDDVFINAGRVEALEQRRFCGGARCGHFERVGLLYDDLTITSITNFLSFAVGMTSTTQALYAFGVYSAVAIVVCYFFQIFIFPAVLVLTGVFRKSSCLPQEIKCISYFGCVHDAFFKLLTSVVINWIVKMILMITMVVTGSELFTALLKCKRFECPETRDAQLPHRGLQEPVRRHYPGDANDDTLFVTRATSQTPPKWSVWNP</sequence>
<dbReference type="Pfam" id="PF02460">
    <property type="entry name" value="Patched"/>
    <property type="match status" value="1"/>
</dbReference>
<evidence type="ECO:0000256" key="5">
    <source>
        <dbReference type="ARBA" id="ARBA00023136"/>
    </source>
</evidence>
<reference evidence="9 10" key="2">
    <citation type="journal article" date="2019" name="G3 (Bethesda)">
        <title>Hybrid Assembly of the Genome of the Entomopathogenic Nematode Steinernema carpocapsae Identifies the X-Chromosome.</title>
        <authorList>
            <person name="Serra L."/>
            <person name="Macchietto M."/>
            <person name="Macias-Munoz A."/>
            <person name="McGill C.J."/>
            <person name="Rodriguez I.M."/>
            <person name="Rodriguez B."/>
            <person name="Murad R."/>
            <person name="Mortazavi A."/>
        </authorList>
    </citation>
    <scope>NUCLEOTIDE SEQUENCE [LARGE SCALE GENOMIC DNA]</scope>
    <source>
        <strain evidence="9 10">ALL</strain>
    </source>
</reference>
<evidence type="ECO:0000256" key="3">
    <source>
        <dbReference type="ARBA" id="ARBA00022692"/>
    </source>
</evidence>
<comment type="caution">
    <text evidence="9">The sequence shown here is derived from an EMBL/GenBank/DDBJ whole genome shotgun (WGS) entry which is preliminary data.</text>
</comment>